<accession>A0A8T0IGQ1</accession>
<name>A0A8T0IGQ1_CERPU</name>
<organism evidence="1 2">
    <name type="scientific">Ceratodon purpureus</name>
    <name type="common">Fire moss</name>
    <name type="synonym">Dicranum purpureum</name>
    <dbReference type="NCBI Taxonomy" id="3225"/>
    <lineage>
        <taxon>Eukaryota</taxon>
        <taxon>Viridiplantae</taxon>
        <taxon>Streptophyta</taxon>
        <taxon>Embryophyta</taxon>
        <taxon>Bryophyta</taxon>
        <taxon>Bryophytina</taxon>
        <taxon>Bryopsida</taxon>
        <taxon>Dicranidae</taxon>
        <taxon>Pseudoditrichales</taxon>
        <taxon>Ditrichaceae</taxon>
        <taxon>Ceratodon</taxon>
    </lineage>
</organism>
<gene>
    <name evidence="1" type="ORF">KC19_3G003100</name>
</gene>
<reference evidence="1" key="1">
    <citation type="submission" date="2020-06" db="EMBL/GenBank/DDBJ databases">
        <title>WGS assembly of Ceratodon purpureus strain R40.</title>
        <authorList>
            <person name="Carey S.B."/>
            <person name="Jenkins J."/>
            <person name="Shu S."/>
            <person name="Lovell J.T."/>
            <person name="Sreedasyam A."/>
            <person name="Maumus F."/>
            <person name="Tiley G.P."/>
            <person name="Fernandez-Pozo N."/>
            <person name="Barry K."/>
            <person name="Chen C."/>
            <person name="Wang M."/>
            <person name="Lipzen A."/>
            <person name="Daum C."/>
            <person name="Saski C.A."/>
            <person name="Payton A.C."/>
            <person name="Mcbreen J.C."/>
            <person name="Conrad R.E."/>
            <person name="Kollar L.M."/>
            <person name="Olsson S."/>
            <person name="Huttunen S."/>
            <person name="Landis J.B."/>
            <person name="Wickett N.J."/>
            <person name="Johnson M.G."/>
            <person name="Rensing S.A."/>
            <person name="Grimwood J."/>
            <person name="Schmutz J."/>
            <person name="Mcdaniel S.F."/>
        </authorList>
    </citation>
    <scope>NUCLEOTIDE SEQUENCE</scope>
    <source>
        <strain evidence="1">R40</strain>
    </source>
</reference>
<dbReference type="EMBL" id="CM026423">
    <property type="protein sequence ID" value="KAG0581718.1"/>
    <property type="molecule type" value="Genomic_DNA"/>
</dbReference>
<comment type="caution">
    <text evidence="1">The sequence shown here is derived from an EMBL/GenBank/DDBJ whole genome shotgun (WGS) entry which is preliminary data.</text>
</comment>
<evidence type="ECO:0000313" key="1">
    <source>
        <dbReference type="EMBL" id="KAG0581718.1"/>
    </source>
</evidence>
<protein>
    <submittedName>
        <fullName evidence="1">Uncharacterized protein</fullName>
    </submittedName>
</protein>
<dbReference type="Proteomes" id="UP000822688">
    <property type="component" value="Chromosome 3"/>
</dbReference>
<evidence type="ECO:0000313" key="2">
    <source>
        <dbReference type="Proteomes" id="UP000822688"/>
    </source>
</evidence>
<sequence>MMTSFGKKRNRSFVCPGTEADSAVVAEQIGWPKDDVISTLSWRKLSPAASTSTFWNFELFRFPLRTSSC</sequence>
<dbReference type="AlphaFoldDB" id="A0A8T0IGQ1"/>
<proteinExistence type="predicted"/>
<keyword evidence="2" id="KW-1185">Reference proteome</keyword>